<keyword evidence="2" id="KW-0472">Membrane</keyword>
<reference evidence="3 4" key="1">
    <citation type="journal article" date="2021" name="Plant Biotechnol. J.">
        <title>Multi-omics assisted identification of the key and species-specific regulatory components of drought-tolerant mechanisms in Gossypium stocksii.</title>
        <authorList>
            <person name="Yu D."/>
            <person name="Ke L."/>
            <person name="Zhang D."/>
            <person name="Wu Y."/>
            <person name="Sun Y."/>
            <person name="Mei J."/>
            <person name="Sun J."/>
            <person name="Sun Y."/>
        </authorList>
    </citation>
    <scope>NUCLEOTIDE SEQUENCE [LARGE SCALE GENOMIC DNA]</scope>
    <source>
        <strain evidence="4">cv. E1</strain>
        <tissue evidence="3">Leaf</tissue>
    </source>
</reference>
<sequence length="57" mass="6116">MAAPRVRVSSSGHKKPRVEERSQSVKESSGGQALAVPALFCVPLIYTPSIILLLLAR</sequence>
<evidence type="ECO:0000313" key="4">
    <source>
        <dbReference type="Proteomes" id="UP000828251"/>
    </source>
</evidence>
<evidence type="ECO:0000256" key="2">
    <source>
        <dbReference type="SAM" id="Phobius"/>
    </source>
</evidence>
<dbReference type="EMBL" id="JAIQCV010000012">
    <property type="protein sequence ID" value="KAH1038567.1"/>
    <property type="molecule type" value="Genomic_DNA"/>
</dbReference>
<proteinExistence type="predicted"/>
<keyword evidence="2" id="KW-0812">Transmembrane</keyword>
<comment type="caution">
    <text evidence="3">The sequence shown here is derived from an EMBL/GenBank/DDBJ whole genome shotgun (WGS) entry which is preliminary data.</text>
</comment>
<organism evidence="3 4">
    <name type="scientific">Gossypium stocksii</name>
    <dbReference type="NCBI Taxonomy" id="47602"/>
    <lineage>
        <taxon>Eukaryota</taxon>
        <taxon>Viridiplantae</taxon>
        <taxon>Streptophyta</taxon>
        <taxon>Embryophyta</taxon>
        <taxon>Tracheophyta</taxon>
        <taxon>Spermatophyta</taxon>
        <taxon>Magnoliopsida</taxon>
        <taxon>eudicotyledons</taxon>
        <taxon>Gunneridae</taxon>
        <taxon>Pentapetalae</taxon>
        <taxon>rosids</taxon>
        <taxon>malvids</taxon>
        <taxon>Malvales</taxon>
        <taxon>Malvaceae</taxon>
        <taxon>Malvoideae</taxon>
        <taxon>Gossypium</taxon>
    </lineage>
</organism>
<keyword evidence="2" id="KW-1133">Transmembrane helix</keyword>
<keyword evidence="4" id="KW-1185">Reference proteome</keyword>
<dbReference type="AlphaFoldDB" id="A0A9D3UDB0"/>
<feature type="region of interest" description="Disordered" evidence="1">
    <location>
        <begin position="1"/>
        <end position="29"/>
    </location>
</feature>
<feature type="transmembrane region" description="Helical" evidence="2">
    <location>
        <begin position="34"/>
        <end position="56"/>
    </location>
</feature>
<accession>A0A9D3UDB0</accession>
<dbReference type="Proteomes" id="UP000828251">
    <property type="component" value="Unassembled WGS sequence"/>
</dbReference>
<protein>
    <submittedName>
        <fullName evidence="3">Uncharacterized protein</fullName>
    </submittedName>
</protein>
<name>A0A9D3UDB0_9ROSI</name>
<gene>
    <name evidence="3" type="ORF">J1N35_040310</name>
</gene>
<evidence type="ECO:0000256" key="1">
    <source>
        <dbReference type="SAM" id="MobiDB-lite"/>
    </source>
</evidence>
<evidence type="ECO:0000313" key="3">
    <source>
        <dbReference type="EMBL" id="KAH1038567.1"/>
    </source>
</evidence>